<dbReference type="Gene3D" id="3.90.780.10">
    <property type="entry name" value="5'-Nucleotidase, C-terminal domain"/>
    <property type="match status" value="1"/>
</dbReference>
<dbReference type="RefSeq" id="WP_243797004.1">
    <property type="nucleotide sequence ID" value="NZ_CP094669.1"/>
</dbReference>
<keyword evidence="4" id="KW-1185">Reference proteome</keyword>
<keyword evidence="1" id="KW-0732">Signal</keyword>
<proteinExistence type="predicted"/>
<evidence type="ECO:0000256" key="1">
    <source>
        <dbReference type="SAM" id="SignalP"/>
    </source>
</evidence>
<evidence type="ECO:0000259" key="2">
    <source>
        <dbReference type="Pfam" id="PF02872"/>
    </source>
</evidence>
<gene>
    <name evidence="3" type="ORF">MTX78_17585</name>
</gene>
<evidence type="ECO:0000313" key="3">
    <source>
        <dbReference type="EMBL" id="UOG73921.1"/>
    </source>
</evidence>
<organism evidence="3 4">
    <name type="scientific">Hymenobacter tibetensis</name>
    <dbReference type="NCBI Taxonomy" id="497967"/>
    <lineage>
        <taxon>Bacteria</taxon>
        <taxon>Pseudomonadati</taxon>
        <taxon>Bacteroidota</taxon>
        <taxon>Cytophagia</taxon>
        <taxon>Cytophagales</taxon>
        <taxon>Hymenobacteraceae</taxon>
        <taxon>Hymenobacter</taxon>
    </lineage>
</organism>
<dbReference type="InterPro" id="IPR008334">
    <property type="entry name" value="5'-Nucleotdase_C"/>
</dbReference>
<accession>A0ABY4CUZ0</accession>
<name>A0ABY4CUZ0_9BACT</name>
<dbReference type="InterPro" id="IPR006179">
    <property type="entry name" value="5_nucleotidase/apyrase"/>
</dbReference>
<feature type="domain" description="5'-Nucleotidase C-terminal" evidence="2">
    <location>
        <begin position="70"/>
        <end position="212"/>
    </location>
</feature>
<dbReference type="Proteomes" id="UP000831113">
    <property type="component" value="Chromosome"/>
</dbReference>
<feature type="chain" id="PRO_5047272325" evidence="1">
    <location>
        <begin position="27"/>
        <end position="257"/>
    </location>
</feature>
<dbReference type="InterPro" id="IPR036907">
    <property type="entry name" value="5'-Nucleotdase_C_sf"/>
</dbReference>
<dbReference type="EMBL" id="CP094669">
    <property type="protein sequence ID" value="UOG73921.1"/>
    <property type="molecule type" value="Genomic_DNA"/>
</dbReference>
<dbReference type="PROSITE" id="PS51257">
    <property type="entry name" value="PROKAR_LIPOPROTEIN"/>
    <property type="match status" value="1"/>
</dbReference>
<dbReference type="Pfam" id="PF02872">
    <property type="entry name" value="5_nucleotid_C"/>
    <property type="match status" value="1"/>
</dbReference>
<dbReference type="SUPFAM" id="SSF55816">
    <property type="entry name" value="5'-nucleotidase (syn. UDP-sugar hydrolase), C-terminal domain"/>
    <property type="match status" value="1"/>
</dbReference>
<dbReference type="PANTHER" id="PTHR11575">
    <property type="entry name" value="5'-NUCLEOTIDASE-RELATED"/>
    <property type="match status" value="1"/>
</dbReference>
<reference evidence="3 4" key="1">
    <citation type="submission" date="2022-03" db="EMBL/GenBank/DDBJ databases">
        <title>Hymenobactersp. isolated from the air.</title>
        <authorList>
            <person name="Won M."/>
            <person name="Kwon S.-W."/>
        </authorList>
    </citation>
    <scope>NUCLEOTIDE SEQUENCE [LARGE SCALE GENOMIC DNA]</scope>
    <source>
        <strain evidence="3 4">KACC 21982</strain>
    </source>
</reference>
<feature type="signal peptide" evidence="1">
    <location>
        <begin position="1"/>
        <end position="26"/>
    </location>
</feature>
<dbReference type="PANTHER" id="PTHR11575:SF24">
    <property type="entry name" value="5'-NUCLEOTIDASE"/>
    <property type="match status" value="1"/>
</dbReference>
<protein>
    <submittedName>
        <fullName evidence="3">5'-nucleotidase C-terminal domain-containing protein</fullName>
    </submittedName>
</protein>
<evidence type="ECO:0000313" key="4">
    <source>
        <dbReference type="Proteomes" id="UP000831113"/>
    </source>
</evidence>
<sequence length="257" mass="27475">MHLFHSRLATLSLLAALTFSSSCQRASYVAKPVLPPVTAQPVGNTLPDDPTALATIVPYRQRVTEQMTAVIGTAPVALLKNSGESPLANFVADLQRSRASRELGQTIDLGVMTNGGLRAPLPAGQVTLGAVFELMPFENELVVLDAPAEVVQQLFDYGARVKMAFSGATYAVNPSGKATNIRINSQPFNPAQSRLYTIAISDYLAGGGDNMVFLKAIKPRGTGVLLRNAIADQIRELTKQGKLVEAKVENRVKSSNN</sequence>